<dbReference type="InterPro" id="IPR003594">
    <property type="entry name" value="HATPase_dom"/>
</dbReference>
<dbReference type="SMART" id="SM00387">
    <property type="entry name" value="HATPase_c"/>
    <property type="match status" value="1"/>
</dbReference>
<dbReference type="CDD" id="cd16927">
    <property type="entry name" value="HATPase_Hsp90-like"/>
    <property type="match status" value="1"/>
</dbReference>
<dbReference type="PIRSF" id="PIRSF002583">
    <property type="entry name" value="Hsp90"/>
    <property type="match status" value="1"/>
</dbReference>
<keyword evidence="5" id="KW-0963">Cytoplasm</keyword>
<feature type="binding site" evidence="6">
    <location>
        <begin position="108"/>
        <end position="109"/>
    </location>
    <ligand>
        <name>ATP</name>
        <dbReference type="ChEBI" id="CHEBI:30616"/>
    </ligand>
</feature>
<keyword evidence="4 5" id="KW-0143">Chaperone</keyword>
<feature type="binding site" evidence="6">
    <location>
        <position position="93"/>
    </location>
    <ligand>
        <name>ATP</name>
        <dbReference type="ChEBI" id="CHEBI:30616"/>
    </ligand>
</feature>
<dbReference type="GO" id="GO:0005524">
    <property type="term" value="F:ATP binding"/>
    <property type="evidence" value="ECO:0007669"/>
    <property type="project" value="UniProtKB-UniRule"/>
</dbReference>
<comment type="subunit">
    <text evidence="5">Homodimer.</text>
</comment>
<proteinExistence type="inferred from homology"/>
<dbReference type="GO" id="GO:0016887">
    <property type="term" value="F:ATP hydrolysis activity"/>
    <property type="evidence" value="ECO:0007669"/>
    <property type="project" value="InterPro"/>
</dbReference>
<name>A0A7M1XI60_9SPIR</name>
<dbReference type="InterPro" id="IPR020568">
    <property type="entry name" value="Ribosomal_Su5_D2-typ_SF"/>
</dbReference>
<dbReference type="SUPFAM" id="SSF54211">
    <property type="entry name" value="Ribosomal protein S5 domain 2-like"/>
    <property type="match status" value="1"/>
</dbReference>
<dbReference type="Gene3D" id="3.40.50.11260">
    <property type="match status" value="1"/>
</dbReference>
<evidence type="ECO:0000256" key="6">
    <source>
        <dbReference type="PIRSR" id="PIRSR002583-1"/>
    </source>
</evidence>
<dbReference type="Proteomes" id="UP000593591">
    <property type="component" value="Chromosome"/>
</dbReference>
<dbReference type="GO" id="GO:0051082">
    <property type="term" value="F:unfolded protein binding"/>
    <property type="evidence" value="ECO:0007669"/>
    <property type="project" value="UniProtKB-UniRule"/>
</dbReference>
<dbReference type="Pfam" id="PF13589">
    <property type="entry name" value="HATPase_c_3"/>
    <property type="match status" value="1"/>
</dbReference>
<protein>
    <recommendedName>
        <fullName evidence="5">Chaperone protein HtpG</fullName>
    </recommendedName>
    <alternativeName>
        <fullName evidence="5">Heat shock protein HtpG</fullName>
    </alternativeName>
    <alternativeName>
        <fullName evidence="5">High temperature protein G</fullName>
    </alternativeName>
</protein>
<dbReference type="PANTHER" id="PTHR11528">
    <property type="entry name" value="HEAT SHOCK PROTEIN 90 FAMILY MEMBER"/>
    <property type="match status" value="1"/>
</dbReference>
<feature type="binding site" evidence="6">
    <location>
        <position position="47"/>
    </location>
    <ligand>
        <name>ATP</name>
        <dbReference type="ChEBI" id="CHEBI:30616"/>
    </ligand>
</feature>
<comment type="function">
    <text evidence="5">Molecular chaperone. Has ATPase activity.</text>
</comment>
<keyword evidence="2 5" id="KW-0547">Nucleotide-binding</keyword>
<feature type="binding site" evidence="6">
    <location>
        <position position="43"/>
    </location>
    <ligand>
        <name>ATP</name>
        <dbReference type="ChEBI" id="CHEBI:30616"/>
    </ligand>
</feature>
<dbReference type="InterPro" id="IPR036890">
    <property type="entry name" value="HATPase_C_sf"/>
</dbReference>
<feature type="binding site" evidence="6">
    <location>
        <begin position="132"/>
        <end position="137"/>
    </location>
    <ligand>
        <name>ATP</name>
        <dbReference type="ChEBI" id="CHEBI:30616"/>
    </ligand>
</feature>
<dbReference type="Gene3D" id="3.30.565.10">
    <property type="entry name" value="Histidine kinase-like ATPase, C-terminal domain"/>
    <property type="match status" value="1"/>
</dbReference>
<dbReference type="PRINTS" id="PR00775">
    <property type="entry name" value="HEATSHOCK90"/>
</dbReference>
<dbReference type="GO" id="GO:0005737">
    <property type="term" value="C:cytoplasm"/>
    <property type="evidence" value="ECO:0007669"/>
    <property type="project" value="UniProtKB-SubCell"/>
</dbReference>
<feature type="binding site" evidence="6">
    <location>
        <position position="363"/>
    </location>
    <ligand>
        <name>ATP</name>
        <dbReference type="ChEBI" id="CHEBI:30616"/>
    </ligand>
</feature>
<feature type="region of interest" description="A; substrate-binding" evidence="5">
    <location>
        <begin position="1"/>
        <end position="363"/>
    </location>
</feature>
<dbReference type="HAMAP" id="MF_00505">
    <property type="entry name" value="HSP90"/>
    <property type="match status" value="1"/>
</dbReference>
<feature type="binding site" evidence="6">
    <location>
        <position position="88"/>
    </location>
    <ligand>
        <name>ATP</name>
        <dbReference type="ChEBI" id="CHEBI:30616"/>
    </ligand>
</feature>
<organism evidence="8 9">
    <name type="scientific">Treponema rectale</name>
    <dbReference type="NCBI Taxonomy" id="744512"/>
    <lineage>
        <taxon>Bacteria</taxon>
        <taxon>Pseudomonadati</taxon>
        <taxon>Spirochaetota</taxon>
        <taxon>Spirochaetia</taxon>
        <taxon>Spirochaetales</taxon>
        <taxon>Treponemataceae</taxon>
        <taxon>Treponema</taxon>
    </lineage>
</organism>
<dbReference type="SUPFAM" id="SSF55874">
    <property type="entry name" value="ATPase domain of HSP90 chaperone/DNA topoisomerase II/histidine kinase"/>
    <property type="match status" value="1"/>
</dbReference>
<gene>
    <name evidence="5" type="primary">htpG</name>
    <name evidence="8" type="ORF">DYE49_01545</name>
</gene>
<feature type="domain" description="Histidine kinase/HSP90-like ATPase" evidence="7">
    <location>
        <begin position="36"/>
        <end position="194"/>
    </location>
</feature>
<feature type="binding site" evidence="6">
    <location>
        <position position="101"/>
    </location>
    <ligand>
        <name>ATP</name>
        <dbReference type="ChEBI" id="CHEBI:30616"/>
    </ligand>
</feature>
<evidence type="ECO:0000256" key="5">
    <source>
        <dbReference type="HAMAP-Rule" id="MF_00505"/>
    </source>
</evidence>
<evidence type="ECO:0000256" key="2">
    <source>
        <dbReference type="ARBA" id="ARBA00022741"/>
    </source>
</evidence>
<evidence type="ECO:0000256" key="3">
    <source>
        <dbReference type="ARBA" id="ARBA00022840"/>
    </source>
</evidence>
<dbReference type="KEGG" id="trc:DYE49_01545"/>
<dbReference type="Gene3D" id="1.20.120.790">
    <property type="entry name" value="Heat shock protein 90, C-terminal domain"/>
    <property type="match status" value="1"/>
</dbReference>
<dbReference type="InterPro" id="IPR020575">
    <property type="entry name" value="Hsp90_N"/>
</dbReference>
<accession>A0A7M1XI60</accession>
<dbReference type="Pfam" id="PF00183">
    <property type="entry name" value="HSP90"/>
    <property type="match status" value="1"/>
</dbReference>
<dbReference type="EMBL" id="CP031517">
    <property type="protein sequence ID" value="QOS39206.1"/>
    <property type="molecule type" value="Genomic_DNA"/>
</dbReference>
<dbReference type="Gene3D" id="3.30.230.80">
    <property type="match status" value="1"/>
</dbReference>
<keyword evidence="5" id="KW-0346">Stress response</keyword>
<keyword evidence="3 5" id="KW-0067">ATP-binding</keyword>
<dbReference type="SUPFAM" id="SSF110942">
    <property type="entry name" value="HSP90 C-terminal domain"/>
    <property type="match status" value="1"/>
</dbReference>
<comment type="subcellular location">
    <subcellularLocation>
        <location evidence="5">Cytoplasm</location>
    </subcellularLocation>
</comment>
<comment type="caution">
    <text evidence="5">Lacks conserved residue(s) required for the propagation of feature annotation.</text>
</comment>
<comment type="similarity">
    <text evidence="1 5">Belongs to the heat shock protein 90 family.</text>
</comment>
<dbReference type="GO" id="GO:0140662">
    <property type="term" value="F:ATP-dependent protein folding chaperone"/>
    <property type="evidence" value="ECO:0007669"/>
    <property type="project" value="InterPro"/>
</dbReference>
<evidence type="ECO:0000259" key="7">
    <source>
        <dbReference type="SMART" id="SM00387"/>
    </source>
</evidence>
<evidence type="ECO:0000313" key="9">
    <source>
        <dbReference type="Proteomes" id="UP000593591"/>
    </source>
</evidence>
<dbReference type="NCBIfam" id="NF003555">
    <property type="entry name" value="PRK05218.1"/>
    <property type="match status" value="1"/>
</dbReference>
<dbReference type="InterPro" id="IPR037196">
    <property type="entry name" value="HSP90_C"/>
</dbReference>
<dbReference type="AlphaFoldDB" id="A0A7M1XI60"/>
<dbReference type="InterPro" id="IPR001404">
    <property type="entry name" value="Hsp90_fam"/>
</dbReference>
<evidence type="ECO:0000256" key="1">
    <source>
        <dbReference type="ARBA" id="ARBA00008239"/>
    </source>
</evidence>
<sequence>MVLNRRRNEYIMKEEKTFKTESKELLNLMINSIYSNKEIYLRELISNASDAIDKYKFLALQSAGKYPVKNYEIRLTVDKKNRWIQVSDNGIGMEKEDLERNLGTIARSGTKEFLAKYKEMKEKKEDVDLIGQFGVGFYSAFMVASKIEVYTRSLSDKAYIFTSDGVETYTIEDDEKPFLESSGSAIRVYLKKDAEDEKYSDYLEEYKIRELVKKYSDFIRYPIKMMTTKSVQDKDKDGKEIEGKFHDEMEDATLNSMIPLWKKPKKDVTDSDLNNFYQSRFYDYEDPLISMNIKMEGTLEYSALIYIPKHVPYNLYAQDYEKGLALYAKGIFIEEKNKSLVPDYLKFVRGLIDSEDLQLNISREMLQKSPVLDKIAKNIEKKILERLKQLKDEDMEKYLEFFKNYGDFIKFGIYSSYGMKKDELQDLLVFDTLNEEKPISLKQYKEKMAKDQKNIYFASGKTLESIKLLPEMARYKKLGYDVLLLPNQIDEFTITMMNEYDKVPFKNITSASKDDLSDEEKKQIDTLLEENKGFVDTIKSNLEGKVDEVSFALHLEDAPVAISTKDGLSLNMENVINSEPEAKTNPENQAKASKVLEINPEHPLFKAVKTITDMEELKRVASVFYDEAMMLEGFEIKDKQEFIQNLNALMLKAYQK</sequence>
<reference evidence="8 9" key="1">
    <citation type="submission" date="2018-08" db="EMBL/GenBank/DDBJ databases">
        <title>The first complete genome of Treponema rectale (CHPAT), a commensal spirochete of the bovine rectum.</title>
        <authorList>
            <person name="Staton G.J."/>
            <person name="Clegg S.R."/>
            <person name="Carter S.D."/>
            <person name="Radford A.D."/>
            <person name="Darby A."/>
            <person name="Hall N."/>
            <person name="Birtles R.J."/>
            <person name="Evans N.J."/>
        </authorList>
    </citation>
    <scope>NUCLEOTIDE SEQUENCE [LARGE SCALE GENOMIC DNA]</scope>
    <source>
        <strain evidence="8 9">CHPA</strain>
    </source>
</reference>
<evidence type="ECO:0000256" key="4">
    <source>
        <dbReference type="ARBA" id="ARBA00023186"/>
    </source>
</evidence>
<feature type="region of interest" description="C" evidence="5">
    <location>
        <begin position="575"/>
        <end position="656"/>
    </location>
</feature>
<evidence type="ECO:0000313" key="8">
    <source>
        <dbReference type="EMBL" id="QOS39206.1"/>
    </source>
</evidence>